<dbReference type="Proteomes" id="UP000305906">
    <property type="component" value="Unassembled WGS sequence"/>
</dbReference>
<dbReference type="EMBL" id="VBZC01000010">
    <property type="protein sequence ID" value="TLS46061.1"/>
    <property type="molecule type" value="Genomic_DNA"/>
</dbReference>
<protein>
    <submittedName>
        <fullName evidence="2">Uncharacterized protein</fullName>
    </submittedName>
</protein>
<evidence type="ECO:0000313" key="3">
    <source>
        <dbReference type="Proteomes" id="UP000305906"/>
    </source>
</evidence>
<evidence type="ECO:0000313" key="2">
    <source>
        <dbReference type="EMBL" id="TLS46061.1"/>
    </source>
</evidence>
<sequence length="62" mass="6348">MITSADAPKASPSFGADLVGRMGAVVGKAGAEGSNKAPATERFNHQFEQPPTPEDSEPGYDG</sequence>
<proteinExistence type="predicted"/>
<comment type="caution">
    <text evidence="2">The sequence shown here is derived from an EMBL/GenBank/DDBJ whole genome shotgun (WGS) entry which is preliminary data.</text>
</comment>
<dbReference type="RefSeq" id="WP_138044928.1">
    <property type="nucleotide sequence ID" value="NZ_VBZC01000010.1"/>
</dbReference>
<feature type="region of interest" description="Disordered" evidence="1">
    <location>
        <begin position="29"/>
        <end position="62"/>
    </location>
</feature>
<reference evidence="2 3" key="1">
    <citation type="submission" date="2019-05" db="EMBL/GenBank/DDBJ databases">
        <title>Streptomyces sp. NEAU-C151, a novel actinomycete isolated from soil.</title>
        <authorList>
            <person name="Han L."/>
            <person name="Jiang H."/>
        </authorList>
    </citation>
    <scope>NUCLEOTIDE SEQUENCE [LARGE SCALE GENOMIC DNA]</scope>
    <source>
        <strain evidence="2 3">NEAU-C151</strain>
    </source>
</reference>
<accession>A0A5R9FRQ4</accession>
<gene>
    <name evidence="2" type="ORF">FE633_10940</name>
</gene>
<organism evidence="2 3">
    <name type="scientific">Streptomyces montanus</name>
    <dbReference type="NCBI Taxonomy" id="2580423"/>
    <lineage>
        <taxon>Bacteria</taxon>
        <taxon>Bacillati</taxon>
        <taxon>Actinomycetota</taxon>
        <taxon>Actinomycetes</taxon>
        <taxon>Kitasatosporales</taxon>
        <taxon>Streptomycetaceae</taxon>
        <taxon>Streptomyces</taxon>
    </lineage>
</organism>
<dbReference type="AlphaFoldDB" id="A0A5R9FRQ4"/>
<name>A0A5R9FRQ4_9ACTN</name>
<evidence type="ECO:0000256" key="1">
    <source>
        <dbReference type="SAM" id="MobiDB-lite"/>
    </source>
</evidence>
<keyword evidence="3" id="KW-1185">Reference proteome</keyword>